<accession>A0A2I8ESB4</accession>
<sequence>MDTIGLSQRIEEIELALVGTFESPKAPTVSAYQEGPTTWLMLSWVVETGRDTTLDARCVVTLKLGDAQIDRYAALDTAKRRVVQDRLRDLVRQHVEVSRAQPASTDSCSIELDVDDTVFDVPDEPYDML</sequence>
<name>A0A2I8ESB4_9BURK</name>
<keyword evidence="4" id="KW-1185">Reference proteome</keyword>
<evidence type="ECO:0000313" key="2">
    <source>
        <dbReference type="EMBL" id="BCZ82106.1"/>
    </source>
</evidence>
<dbReference type="Pfam" id="PF11226">
    <property type="entry name" value="DUF3022"/>
    <property type="match status" value="1"/>
</dbReference>
<dbReference type="EMBL" id="CP026112">
    <property type="protein sequence ID" value="AUT62523.1"/>
    <property type="molecule type" value="Genomic_DNA"/>
</dbReference>
<evidence type="ECO:0000313" key="1">
    <source>
        <dbReference type="EMBL" id="AUT62523.1"/>
    </source>
</evidence>
<dbReference type="Proteomes" id="UP000243502">
    <property type="component" value="Chromosome 2"/>
</dbReference>
<dbReference type="OrthoDB" id="9099390at2"/>
<dbReference type="InterPro" id="IPR021389">
    <property type="entry name" value="DUF3022"/>
</dbReference>
<proteinExistence type="predicted"/>
<organism evidence="1 3">
    <name type="scientific">Paraburkholderia terrae</name>
    <dbReference type="NCBI Taxonomy" id="311230"/>
    <lineage>
        <taxon>Bacteria</taxon>
        <taxon>Pseudomonadati</taxon>
        <taxon>Pseudomonadota</taxon>
        <taxon>Betaproteobacteria</taxon>
        <taxon>Burkholderiales</taxon>
        <taxon>Burkholderiaceae</taxon>
        <taxon>Paraburkholderia</taxon>
    </lineage>
</organism>
<dbReference type="KEGG" id="pter:C2L65_23175"/>
<dbReference type="AlphaFoldDB" id="A0A2I8ESB4"/>
<gene>
    <name evidence="1" type="ORF">C2L65_23175</name>
    <name evidence="2" type="ORF">PTKU64_57810</name>
</gene>
<evidence type="ECO:0000313" key="4">
    <source>
        <dbReference type="Proteomes" id="UP001319874"/>
    </source>
</evidence>
<reference evidence="1 3" key="1">
    <citation type="submission" date="2018-01" db="EMBL/GenBank/DDBJ databases">
        <title>Species boundaries and ecological features among Paraburkholderia terrae DSMZ17804T, P. hospita DSMZ17164T and P. caribensis DSMZ13236T.</title>
        <authorList>
            <person name="Pratama A.A."/>
        </authorList>
    </citation>
    <scope>NUCLEOTIDE SEQUENCE [LARGE SCALE GENOMIC DNA]</scope>
    <source>
        <strain evidence="1 3">DSM 17804</strain>
    </source>
</reference>
<protein>
    <submittedName>
        <fullName evidence="1">DUF3022 domain-containing protein</fullName>
    </submittedName>
</protein>
<evidence type="ECO:0000313" key="3">
    <source>
        <dbReference type="Proteomes" id="UP000243502"/>
    </source>
</evidence>
<dbReference type="RefSeq" id="WP_042308137.1">
    <property type="nucleotide sequence ID" value="NZ_AP024956.1"/>
</dbReference>
<reference evidence="2 4" key="2">
    <citation type="journal article" date="2022" name="Front. Microbiol.">
        <title>Identification and characterization of a novel class of self-sufficient cytochrome P450 hydroxylase involved in cyclohexanecarboxylate degradation in Paraburkholderia terrae strain KU-64.</title>
        <authorList>
            <person name="Yamamoto T."/>
            <person name="Hasegawa Y."/>
            <person name="Iwaki H."/>
        </authorList>
    </citation>
    <scope>NUCLEOTIDE SEQUENCE [LARGE SCALE GENOMIC DNA]</scope>
    <source>
        <strain evidence="2 4">KU-64</strain>
    </source>
</reference>
<dbReference type="EMBL" id="AP024956">
    <property type="protein sequence ID" value="BCZ82106.1"/>
    <property type="molecule type" value="Genomic_DNA"/>
</dbReference>
<dbReference type="Proteomes" id="UP001319874">
    <property type="component" value="Chromosome 2"/>
</dbReference>